<evidence type="ECO:0000256" key="2">
    <source>
        <dbReference type="ARBA" id="ARBA00023315"/>
    </source>
</evidence>
<dbReference type="PROSITE" id="PS51186">
    <property type="entry name" value="GNAT"/>
    <property type="match status" value="1"/>
</dbReference>
<evidence type="ECO:0000259" key="3">
    <source>
        <dbReference type="PROSITE" id="PS51186"/>
    </source>
</evidence>
<organism evidence="4 5">
    <name type="scientific">Atribacter laminatus</name>
    <dbReference type="NCBI Taxonomy" id="2847778"/>
    <lineage>
        <taxon>Bacteria</taxon>
        <taxon>Pseudomonadati</taxon>
        <taxon>Atribacterota</taxon>
        <taxon>Atribacteria</taxon>
        <taxon>Atribacterales</taxon>
        <taxon>Atribacteraceae</taxon>
        <taxon>Atribacter</taxon>
    </lineage>
</organism>
<dbReference type="InterPro" id="IPR000182">
    <property type="entry name" value="GNAT_dom"/>
</dbReference>
<accession>A0A7T1F2E2</accession>
<keyword evidence="5" id="KW-1185">Reference proteome</keyword>
<sequence>MDKKTIIIRNARVDDLPGITEIYNEAVVNTFSTFHLYPRSLDDQKKWFEKHGEKYPLLIAEEDESIVAWASLSPYSEREGYQYTVSDSIYVRQGYRQRGIGYDLLHGLVSEAQALKYHSIIATIARVNIPSIKLHEKLGFVCRGILPEAGYKFSKWVDICIYQKIL</sequence>
<dbReference type="RefSeq" id="WP_218112886.1">
    <property type="nucleotide sequence ID" value="NZ_CP065383.1"/>
</dbReference>
<evidence type="ECO:0000313" key="5">
    <source>
        <dbReference type="Proteomes" id="UP000594463"/>
    </source>
</evidence>
<dbReference type="PANTHER" id="PTHR43072">
    <property type="entry name" value="N-ACETYLTRANSFERASE"/>
    <property type="match status" value="1"/>
</dbReference>
<evidence type="ECO:0000256" key="1">
    <source>
        <dbReference type="ARBA" id="ARBA00022679"/>
    </source>
</evidence>
<dbReference type="SUPFAM" id="SSF55729">
    <property type="entry name" value="Acyl-CoA N-acyltransferases (Nat)"/>
    <property type="match status" value="1"/>
</dbReference>
<dbReference type="InterPro" id="IPR016181">
    <property type="entry name" value="Acyl_CoA_acyltransferase"/>
</dbReference>
<dbReference type="EMBL" id="CP065383">
    <property type="protein sequence ID" value="QPM67697.1"/>
    <property type="molecule type" value="Genomic_DNA"/>
</dbReference>
<dbReference type="GO" id="GO:0016747">
    <property type="term" value="F:acyltransferase activity, transferring groups other than amino-acyl groups"/>
    <property type="evidence" value="ECO:0007669"/>
    <property type="project" value="InterPro"/>
</dbReference>
<proteinExistence type="predicted"/>
<gene>
    <name evidence="4" type="primary">pitA</name>
    <name evidence="4" type="ORF">RT761_00909</name>
</gene>
<reference evidence="4 5" key="1">
    <citation type="journal article" date="2021" name="Nat. Commun.">
        <title>Isolation of a member of the candidate phylum Atribacteria reveals a unique cell membrane structure.</title>
        <authorList>
            <person name="Taiki K."/>
            <person name="Nobu M.K."/>
            <person name="Kusada H."/>
            <person name="Meng X.-Y."/>
            <person name="Hosoki N."/>
            <person name="Uematsu K."/>
            <person name="Yoshioka H."/>
            <person name="Kamagata Y."/>
            <person name="Tamaki H."/>
        </authorList>
    </citation>
    <scope>NUCLEOTIDE SEQUENCE [LARGE SCALE GENOMIC DNA]</scope>
    <source>
        <strain evidence="4 5">RT761</strain>
    </source>
</reference>
<feature type="domain" description="N-acetyltransferase" evidence="3">
    <location>
        <begin position="6"/>
        <end position="158"/>
    </location>
</feature>
<evidence type="ECO:0000313" key="4">
    <source>
        <dbReference type="EMBL" id="QPM67697.1"/>
    </source>
</evidence>
<dbReference type="KEGG" id="alam:RT761_00909"/>
<dbReference type="PANTHER" id="PTHR43072:SF23">
    <property type="entry name" value="UPF0039 PROTEIN C11D3.02C"/>
    <property type="match status" value="1"/>
</dbReference>
<dbReference type="Proteomes" id="UP000594463">
    <property type="component" value="Chromosome"/>
</dbReference>
<dbReference type="AlphaFoldDB" id="A0A7T1F2E2"/>
<dbReference type="EC" id="2.3.1.-" evidence="4"/>
<keyword evidence="2 4" id="KW-0012">Acyltransferase</keyword>
<keyword evidence="1 4" id="KW-0808">Transferase</keyword>
<name>A0A7T1F2E2_ATRLM</name>
<protein>
    <submittedName>
        <fullName evidence="4">L-methionine sulfoximine/L-methionine sulfone acetyltransferase</fullName>
        <ecNumber evidence="4">2.3.1.-</ecNumber>
    </submittedName>
</protein>
<dbReference type="CDD" id="cd04301">
    <property type="entry name" value="NAT_SF"/>
    <property type="match status" value="1"/>
</dbReference>
<dbReference type="Gene3D" id="3.40.630.30">
    <property type="match status" value="1"/>
</dbReference>
<dbReference type="Pfam" id="PF13420">
    <property type="entry name" value="Acetyltransf_4"/>
    <property type="match status" value="1"/>
</dbReference>